<comment type="caution">
    <text evidence="3">The sequence shown here is derived from an EMBL/GenBank/DDBJ whole genome shotgun (WGS) entry which is preliminary data.</text>
</comment>
<dbReference type="GO" id="GO:0000724">
    <property type="term" value="P:double-strand break repair via homologous recombination"/>
    <property type="evidence" value="ECO:0007669"/>
    <property type="project" value="TreeGrafter"/>
</dbReference>
<dbReference type="EMBL" id="CAXIEN010000338">
    <property type="protein sequence ID" value="CAL1294089.1"/>
    <property type="molecule type" value="Genomic_DNA"/>
</dbReference>
<dbReference type="PANTHER" id="PTHR34347:SF1">
    <property type="entry name" value="DNA REPAIR-SCAFFOLDING PROTEIN"/>
    <property type="match status" value="1"/>
</dbReference>
<name>A0AAV2BEM5_9ARAC</name>
<dbReference type="Pfam" id="PF14951">
    <property type="entry name" value="DUF4503"/>
    <property type="match status" value="1"/>
</dbReference>
<feature type="domain" description="DUF4503" evidence="2">
    <location>
        <begin position="771"/>
        <end position="888"/>
    </location>
</feature>
<dbReference type="PANTHER" id="PTHR34347">
    <property type="entry name" value="DNA REPAIR-SCAFFOLDING PROTEIN SPIDR"/>
    <property type="match status" value="1"/>
</dbReference>
<feature type="domain" description="DUF4502" evidence="1">
    <location>
        <begin position="296"/>
        <end position="448"/>
    </location>
</feature>
<dbReference type="InterPro" id="IPR053054">
    <property type="entry name" value="DNA_repair-scaffolding"/>
</dbReference>
<evidence type="ECO:0000313" key="4">
    <source>
        <dbReference type="Proteomes" id="UP001497382"/>
    </source>
</evidence>
<keyword evidence="4" id="KW-1185">Reference proteome</keyword>
<evidence type="ECO:0000259" key="2">
    <source>
        <dbReference type="Pfam" id="PF14951"/>
    </source>
</evidence>
<protein>
    <submittedName>
        <fullName evidence="3">Uncharacterized protein</fullName>
    </submittedName>
</protein>
<dbReference type="InterPro" id="IPR028026">
    <property type="entry name" value="DUF4502"/>
</dbReference>
<dbReference type="InterPro" id="IPR028032">
    <property type="entry name" value="DUF4503"/>
</dbReference>
<sequence>MSDDLNRHFPFTAFRTKQNVSKSKLGGEFAKKGWNDFSTGFSENASSHVQHITFTKGEESIKKKHKIDPEVFKKQILTEGRKTAKRKLIIEYKEADFFTSKAKDLCSLIQKKSLQSENRKDPNTHNFKRCPNSVFLEVQNIQDSFQQTKLTHQPKFHVKSSSEFSQNFITDLVAKKASGQENVPKKNGVSACQFISGENDFTHSISIKKVQKTNVFSDLYSSLAKRNSTVNNNLSELITNSEVSPSHIKKNCDKIKSCDDVKLQIRSGKVFFTSQNNNASFNLTALLGDESSKNKGSSWLQSLQTSGTEVPQEDTVGRKRIRNILPGGFAEQMLKLQRIEKSEEVIWDHNVDSSRRKGKSFPLMLTSVSSTADLVIAKCLSLQTESPESCTEKADPCEEDSFVEQSNEVSSQSRASKSVVVLLKKAVFNKLHLKVRSIFHLYPPWQTLHLPLISHPVILCAKFIDFDLGEREAMQDKMSYNHPSLLSVSSSSTSTSNQASSCFSDIFYQWEQPMSLSGRIQRIWKVEATNKNIFPITSIPNHSRYSLLIQEQNGTFCELALSSTQFLPHSWKEFMSQAEGKCYKFHNLHVIRRFSLKKHPQLTRVLDSLSRYQDDGKGLKQEFYYQLAFPGGSDIPEAVDDEGFPAYRAVSIQPLANLFQETNIQRFTCMGKIIFQFKKTLYLCDDSVPKYMQLKSLFPVASNSSVGSLVLIRDAQFLEGCLFLDNYSSFIQVSEESQINERLKKLCEDRFYRLADINLQGVIPSINVASENSIFVFVTGEVVSVDENNALSWLQCNLCFSENLVQDSNLVIYCENCLQVVPKPVLNVKMSVICKCSPHVKAEVELLSRTTKRILQINEDTHQPQCSVGDVLGKHIGPLFCSIKSSTTVDGVKHFHTLEVDTS</sequence>
<gene>
    <name evidence="3" type="ORF">LARSCL_LOCUS18522</name>
</gene>
<proteinExistence type="predicted"/>
<reference evidence="3 4" key="1">
    <citation type="submission" date="2024-04" db="EMBL/GenBank/DDBJ databases">
        <authorList>
            <person name="Rising A."/>
            <person name="Reimegard J."/>
            <person name="Sonavane S."/>
            <person name="Akerstrom W."/>
            <person name="Nylinder S."/>
            <person name="Hedman E."/>
            <person name="Kallberg Y."/>
        </authorList>
    </citation>
    <scope>NUCLEOTIDE SEQUENCE [LARGE SCALE GENOMIC DNA]</scope>
</reference>
<organism evidence="3 4">
    <name type="scientific">Larinioides sclopetarius</name>
    <dbReference type="NCBI Taxonomy" id="280406"/>
    <lineage>
        <taxon>Eukaryota</taxon>
        <taxon>Metazoa</taxon>
        <taxon>Ecdysozoa</taxon>
        <taxon>Arthropoda</taxon>
        <taxon>Chelicerata</taxon>
        <taxon>Arachnida</taxon>
        <taxon>Araneae</taxon>
        <taxon>Araneomorphae</taxon>
        <taxon>Entelegynae</taxon>
        <taxon>Araneoidea</taxon>
        <taxon>Araneidae</taxon>
        <taxon>Larinioides</taxon>
    </lineage>
</organism>
<dbReference type="GO" id="GO:0000228">
    <property type="term" value="C:nuclear chromosome"/>
    <property type="evidence" value="ECO:0007669"/>
    <property type="project" value="TreeGrafter"/>
</dbReference>
<dbReference type="GO" id="GO:0005654">
    <property type="term" value="C:nucleoplasm"/>
    <property type="evidence" value="ECO:0007669"/>
    <property type="project" value="TreeGrafter"/>
</dbReference>
<evidence type="ECO:0000313" key="3">
    <source>
        <dbReference type="EMBL" id="CAL1294089.1"/>
    </source>
</evidence>
<accession>A0AAV2BEM5</accession>
<dbReference type="Proteomes" id="UP001497382">
    <property type="component" value="Unassembled WGS sequence"/>
</dbReference>
<dbReference type="GO" id="GO:0070202">
    <property type="term" value="P:regulation of establishment of protein localization to chromosome"/>
    <property type="evidence" value="ECO:0007669"/>
    <property type="project" value="TreeGrafter"/>
</dbReference>
<evidence type="ECO:0000259" key="1">
    <source>
        <dbReference type="Pfam" id="PF14950"/>
    </source>
</evidence>
<dbReference type="Pfam" id="PF14950">
    <property type="entry name" value="DUF4502"/>
    <property type="match status" value="1"/>
</dbReference>
<dbReference type="AlphaFoldDB" id="A0AAV2BEM5"/>